<dbReference type="AlphaFoldDB" id="A0A1E3W426"/>
<dbReference type="RefSeq" id="WP_083239081.1">
    <property type="nucleotide sequence ID" value="NZ_LPWF01000013.1"/>
</dbReference>
<name>A0A1E3W426_9HYPH</name>
<dbReference type="Proteomes" id="UP000094472">
    <property type="component" value="Unassembled WGS sequence"/>
</dbReference>
<dbReference type="OrthoDB" id="7739199at2"/>
<proteinExistence type="predicted"/>
<gene>
    <name evidence="1" type="ORF">AUC69_01155</name>
</gene>
<sequence length="186" mass="20843">MSKSKRKSLRDSFLTWQCHVRQVAMRENGGRPSPGMQPQILDEAGAQLVPGLTVLLAPKEPKESTAFLRFQVLKYADPRETYEKALAYLQADYFQTGKAFSGRLLAALPSDAPLAETLLATKRCVLAFAQGRYAFRLPCKVKRLKAHSADREAAIWHNRVFNPALPDTVQVLAFKPDWDAAETKKI</sequence>
<comment type="caution">
    <text evidence="1">The sequence shown here is derived from an EMBL/GenBank/DDBJ whole genome shotgun (WGS) entry which is preliminary data.</text>
</comment>
<protein>
    <submittedName>
        <fullName evidence="1">Uncharacterized protein</fullName>
    </submittedName>
</protein>
<accession>A0A1E3W426</accession>
<evidence type="ECO:0000313" key="1">
    <source>
        <dbReference type="EMBL" id="ODS00490.1"/>
    </source>
</evidence>
<organism evidence="1 2">
    <name type="scientific">Methyloceanibacter superfactus</name>
    <dbReference type="NCBI Taxonomy" id="1774969"/>
    <lineage>
        <taxon>Bacteria</taxon>
        <taxon>Pseudomonadati</taxon>
        <taxon>Pseudomonadota</taxon>
        <taxon>Alphaproteobacteria</taxon>
        <taxon>Hyphomicrobiales</taxon>
        <taxon>Hyphomicrobiaceae</taxon>
        <taxon>Methyloceanibacter</taxon>
    </lineage>
</organism>
<keyword evidence="2" id="KW-1185">Reference proteome</keyword>
<dbReference type="EMBL" id="LPWF01000013">
    <property type="protein sequence ID" value="ODS00490.1"/>
    <property type="molecule type" value="Genomic_DNA"/>
</dbReference>
<reference evidence="1 2" key="1">
    <citation type="journal article" date="2016" name="Environ. Microbiol.">
        <title>New Methyloceanibacter diversity from North Sea sediments includes methanotroph containing solely the soluble methane monooxygenase.</title>
        <authorList>
            <person name="Vekeman B."/>
            <person name="Kerckhof F.M."/>
            <person name="Cremers G."/>
            <person name="de Vos P."/>
            <person name="Vandamme P."/>
            <person name="Boon N."/>
            <person name="Op den Camp H.J."/>
            <person name="Heylen K."/>
        </authorList>
    </citation>
    <scope>NUCLEOTIDE SEQUENCE [LARGE SCALE GENOMIC DNA]</scope>
    <source>
        <strain evidence="1 2">R-67175</strain>
    </source>
</reference>
<evidence type="ECO:0000313" key="2">
    <source>
        <dbReference type="Proteomes" id="UP000094472"/>
    </source>
</evidence>